<keyword evidence="2" id="KW-0408">Iron</keyword>
<evidence type="ECO:0000313" key="7">
    <source>
        <dbReference type="Proteomes" id="UP000077961"/>
    </source>
</evidence>
<evidence type="ECO:0000259" key="3">
    <source>
        <dbReference type="PROSITE" id="PS51085"/>
    </source>
</evidence>
<dbReference type="Proteomes" id="UP000078116">
    <property type="component" value="Unassembled WGS sequence"/>
</dbReference>
<evidence type="ECO:0008006" key="9">
    <source>
        <dbReference type="Google" id="ProtNLM"/>
    </source>
</evidence>
<sequence length="579" mass="63787">MTASVCTFHPHGTAFSCEGQSTILDAALAAGVSVPFSCRRGACGSCVAEVLSGAHERVAPPALDEFEPGPNRLLMCKTRALGQLTLEVPNWVPTPAPTRRTVRVVVVEPLSPDVWRLVVAPLPGESFETRAGQHLQFLLEGGEHRSFSVANLRNTHEPLELHIRRVPGGIFSDVLLRQLAAGDSMTVDGPFGLPPAPSREHVRRLVLLATGTGYAGVRPVLLEALHSEQYDSIALYWGGRHTDDHYAADELNSLAESHPRFRWTAVVPRKTKAYAGRDSALQHHVQDYALADGGNWQTTRVHACGNTGMVSDARAALTAAGLPSEQWHADAFVPSGKNVPDSRAWERVGPRFRREGILAARERSIDAVYDIAAQLRPGMTMAEATELADRRLRELGAERNWHPTYIRFGPDTTSLVREPDRARLLCDDDIFFVDIGPVWDGYEGDYADTFVLGEDADRLRCARAVRSIFDETREAWLRGISGEALYTHAEALARTHSCELVREAEGHRISDFPHALYGPHQLAQAGFAPTDGLWVLEIQLRDQTHEIGAFFEDVLLRDDSASSATYRNLQRPDTSPLDS</sequence>
<dbReference type="PROSITE" id="PS00197">
    <property type="entry name" value="2FE2S_FER_1"/>
    <property type="match status" value="1"/>
</dbReference>
<dbReference type="SUPFAM" id="SSF55920">
    <property type="entry name" value="Creatinase/aminopeptidase"/>
    <property type="match status" value="1"/>
</dbReference>
<dbReference type="EMBL" id="LXKA01000382">
    <property type="protein sequence ID" value="OAJ52049.1"/>
    <property type="molecule type" value="Genomic_DNA"/>
</dbReference>
<proteinExistence type="predicted"/>
<evidence type="ECO:0000259" key="4">
    <source>
        <dbReference type="PROSITE" id="PS51384"/>
    </source>
</evidence>
<dbReference type="RefSeq" id="WP_064265077.1">
    <property type="nucleotide sequence ID" value="NZ_LXJZ01000020.1"/>
</dbReference>
<evidence type="ECO:0000313" key="6">
    <source>
        <dbReference type="EMBL" id="OAJ63411.1"/>
    </source>
</evidence>
<dbReference type="InterPro" id="IPR000994">
    <property type="entry name" value="Pept_M24"/>
</dbReference>
<dbReference type="Pfam" id="PF00970">
    <property type="entry name" value="FAD_binding_6"/>
    <property type="match status" value="1"/>
</dbReference>
<evidence type="ECO:0000313" key="8">
    <source>
        <dbReference type="Proteomes" id="UP000078116"/>
    </source>
</evidence>
<dbReference type="PROSITE" id="PS51085">
    <property type="entry name" value="2FE2S_FER_2"/>
    <property type="match status" value="1"/>
</dbReference>
<organism evidence="5 8">
    <name type="scientific">Paraburkholderia ginsengiterrae</name>
    <dbReference type="NCBI Taxonomy" id="1462993"/>
    <lineage>
        <taxon>Bacteria</taxon>
        <taxon>Pseudomonadati</taxon>
        <taxon>Pseudomonadota</taxon>
        <taxon>Betaproteobacteria</taxon>
        <taxon>Burkholderiales</taxon>
        <taxon>Burkholderiaceae</taxon>
        <taxon>Paraburkholderia</taxon>
    </lineage>
</organism>
<dbReference type="InterPro" id="IPR006058">
    <property type="entry name" value="2Fe2S_fd_BS"/>
</dbReference>
<dbReference type="Pfam" id="PF00175">
    <property type="entry name" value="NAD_binding_1"/>
    <property type="match status" value="1"/>
</dbReference>
<keyword evidence="2" id="KW-0479">Metal-binding</keyword>
<dbReference type="Pfam" id="PF00557">
    <property type="entry name" value="Peptidase_M24"/>
    <property type="match status" value="1"/>
</dbReference>
<keyword evidence="2" id="KW-0411">Iron-sulfur</keyword>
<dbReference type="EMBL" id="LXJZ01000020">
    <property type="protein sequence ID" value="OAJ63411.1"/>
    <property type="molecule type" value="Genomic_DNA"/>
</dbReference>
<comment type="caution">
    <text evidence="5">The sequence shown here is derived from an EMBL/GenBank/DDBJ whole genome shotgun (WGS) entry which is preliminary data.</text>
</comment>
<gene>
    <name evidence="6" type="ORF">A6V36_18145</name>
    <name evidence="5" type="ORF">A6V37_10325</name>
</gene>
<dbReference type="InterPro" id="IPR039261">
    <property type="entry name" value="FNR_nucleotide-bd"/>
</dbReference>
<dbReference type="CDD" id="cd01066">
    <property type="entry name" value="APP_MetAP"/>
    <property type="match status" value="1"/>
</dbReference>
<dbReference type="InterPro" id="IPR001041">
    <property type="entry name" value="2Fe-2S_ferredoxin-type"/>
</dbReference>
<dbReference type="Gene3D" id="3.40.50.80">
    <property type="entry name" value="Nucleotide-binding domain of ferredoxin-NADP reductase (FNR) module"/>
    <property type="match status" value="1"/>
</dbReference>
<dbReference type="InterPro" id="IPR017938">
    <property type="entry name" value="Riboflavin_synthase-like_b-brl"/>
</dbReference>
<protein>
    <recommendedName>
        <fullName evidence="9">2Fe-2S ferredoxin</fullName>
    </recommendedName>
</protein>
<dbReference type="Proteomes" id="UP000077961">
    <property type="component" value="Unassembled WGS sequence"/>
</dbReference>
<dbReference type="Gene3D" id="3.10.20.30">
    <property type="match status" value="1"/>
</dbReference>
<dbReference type="GO" id="GO:0016491">
    <property type="term" value="F:oxidoreductase activity"/>
    <property type="evidence" value="ECO:0007669"/>
    <property type="project" value="InterPro"/>
</dbReference>
<dbReference type="Pfam" id="PF00111">
    <property type="entry name" value="Fer2"/>
    <property type="match status" value="1"/>
</dbReference>
<evidence type="ECO:0000256" key="1">
    <source>
        <dbReference type="ARBA" id="ARBA00001974"/>
    </source>
</evidence>
<dbReference type="SUPFAM" id="SSF63380">
    <property type="entry name" value="Riboflavin synthase domain-like"/>
    <property type="match status" value="1"/>
</dbReference>
<reference evidence="7 8" key="1">
    <citation type="submission" date="2016-04" db="EMBL/GenBank/DDBJ databases">
        <title>Reclassification of Paraburkholderia panaciterrae (Farh et al. 2015) Dobritsa &amp; Samadpour 2016 as a later homotypic synonym of Paraburkholderia ginsengiterrae (Farh et al. 2015) Dobritsa &amp; Samadpour 2016.</title>
        <authorList>
            <person name="Dobritsa A.P."/>
            <person name="Kutumbaka K."/>
            <person name="Samadpour M."/>
        </authorList>
    </citation>
    <scope>NUCLEOTIDE SEQUENCE [LARGE SCALE GENOMIC DNA]</scope>
    <source>
        <strain evidence="5 8">DCY85</strain>
        <strain evidence="6 7">DCY85-1</strain>
    </source>
</reference>
<dbReference type="InterPro" id="IPR017927">
    <property type="entry name" value="FAD-bd_FR_type"/>
</dbReference>
<keyword evidence="2" id="KW-0001">2Fe-2S</keyword>
<dbReference type="PANTHER" id="PTHR47354">
    <property type="entry name" value="NADH OXIDOREDUCTASE HCR"/>
    <property type="match status" value="1"/>
</dbReference>
<name>A0A1A9MYT8_9BURK</name>
<dbReference type="SUPFAM" id="SSF52343">
    <property type="entry name" value="Ferredoxin reductase-like, C-terminal NADP-linked domain"/>
    <property type="match status" value="1"/>
</dbReference>
<dbReference type="InterPro" id="IPR001433">
    <property type="entry name" value="OxRdtase_FAD/NAD-bd"/>
</dbReference>
<dbReference type="InterPro" id="IPR008333">
    <property type="entry name" value="Cbr1-like_FAD-bd_dom"/>
</dbReference>
<dbReference type="Gene3D" id="3.90.230.10">
    <property type="entry name" value="Creatinase/methionine aminopeptidase superfamily"/>
    <property type="match status" value="1"/>
</dbReference>
<dbReference type="InterPro" id="IPR050415">
    <property type="entry name" value="MRET"/>
</dbReference>
<comment type="cofactor">
    <cofactor evidence="1">
        <name>FAD</name>
        <dbReference type="ChEBI" id="CHEBI:57692"/>
    </cofactor>
</comment>
<keyword evidence="7" id="KW-1185">Reference proteome</keyword>
<evidence type="ECO:0000256" key="2">
    <source>
        <dbReference type="ARBA" id="ARBA00022714"/>
    </source>
</evidence>
<dbReference type="GO" id="GO:0051537">
    <property type="term" value="F:2 iron, 2 sulfur cluster binding"/>
    <property type="evidence" value="ECO:0007669"/>
    <property type="project" value="UniProtKB-KW"/>
</dbReference>
<feature type="domain" description="2Fe-2S ferredoxin-type" evidence="3">
    <location>
        <begin position="4"/>
        <end position="92"/>
    </location>
</feature>
<dbReference type="Gene3D" id="2.40.30.10">
    <property type="entry name" value="Translation factors"/>
    <property type="match status" value="1"/>
</dbReference>
<dbReference type="PANTHER" id="PTHR47354:SF5">
    <property type="entry name" value="PROTEIN RFBI"/>
    <property type="match status" value="1"/>
</dbReference>
<dbReference type="PROSITE" id="PS51384">
    <property type="entry name" value="FAD_FR"/>
    <property type="match status" value="1"/>
</dbReference>
<dbReference type="AlphaFoldDB" id="A0A1A9MYT8"/>
<evidence type="ECO:0000313" key="5">
    <source>
        <dbReference type="EMBL" id="OAJ52049.1"/>
    </source>
</evidence>
<dbReference type="InterPro" id="IPR036005">
    <property type="entry name" value="Creatinase/aminopeptidase-like"/>
</dbReference>
<accession>A0A1A9MYT8</accession>
<dbReference type="InterPro" id="IPR012675">
    <property type="entry name" value="Beta-grasp_dom_sf"/>
</dbReference>
<dbReference type="PRINTS" id="PR00410">
    <property type="entry name" value="PHEHYDRXLASE"/>
</dbReference>
<dbReference type="InterPro" id="IPR036010">
    <property type="entry name" value="2Fe-2S_ferredoxin-like_sf"/>
</dbReference>
<dbReference type="STRING" id="1462993.A6V36_18145"/>
<dbReference type="OrthoDB" id="570664at2"/>
<feature type="domain" description="FAD-binding FR-type" evidence="4">
    <location>
        <begin position="97"/>
        <end position="197"/>
    </location>
</feature>
<dbReference type="SUPFAM" id="SSF54292">
    <property type="entry name" value="2Fe-2S ferredoxin-like"/>
    <property type="match status" value="1"/>
</dbReference>
<dbReference type="CDD" id="cd00207">
    <property type="entry name" value="fer2"/>
    <property type="match status" value="1"/>
</dbReference>